<reference evidence="1 2" key="1">
    <citation type="submission" date="2024-02" db="EMBL/GenBank/DDBJ databases">
        <title>Comparative Genomic Analysis of Flavobacterium Species Causing Columnaris Disease of Freshwater Fish in Thailand: Insights into Virulence and Resistance Mechanisms.</title>
        <authorList>
            <person name="Nguyen D."/>
            <person name="Chokmangmeepisarn P."/>
            <person name="Khianchaikhan K."/>
            <person name="Morishita M."/>
            <person name="Bunnoy A."/>
            <person name="Rodkhum C."/>
        </authorList>
    </citation>
    <scope>NUCLEOTIDE SEQUENCE [LARGE SCALE GENOMIC DNA]</scope>
    <source>
        <strain evidence="1 2">CNRT2201</strain>
    </source>
</reference>
<sequence>MTTLHLKTVINSETQNVFNASRNLDFHKESLASTNEKIIAGKQNGLIEEGETVTWRGKHFGCYLTHKSLITQMNKYDSFTDEMVDGHFKSFVHHHQFIKQGNMTLMIDTIHYSVPYGLLGRFFGFEKIFEKID</sequence>
<dbReference type="CDD" id="cd07820">
    <property type="entry name" value="SRPBCC_3"/>
    <property type="match status" value="1"/>
</dbReference>
<dbReference type="InterPro" id="IPR023393">
    <property type="entry name" value="START-like_dom_sf"/>
</dbReference>
<name>A0ABW8P596_9FLAO</name>
<dbReference type="EMBL" id="JAZGZP010000003">
    <property type="protein sequence ID" value="MFK6999708.1"/>
    <property type="molecule type" value="Genomic_DNA"/>
</dbReference>
<keyword evidence="2" id="KW-1185">Reference proteome</keyword>
<evidence type="ECO:0000313" key="2">
    <source>
        <dbReference type="Proteomes" id="UP001621706"/>
    </source>
</evidence>
<organism evidence="1 2">
    <name type="scientific">Flavobacterium oreochromis</name>
    <dbReference type="NCBI Taxonomy" id="2906078"/>
    <lineage>
        <taxon>Bacteria</taxon>
        <taxon>Pseudomonadati</taxon>
        <taxon>Bacteroidota</taxon>
        <taxon>Flavobacteriia</taxon>
        <taxon>Flavobacteriales</taxon>
        <taxon>Flavobacteriaceae</taxon>
        <taxon>Flavobacterium</taxon>
    </lineage>
</organism>
<accession>A0ABW8P596</accession>
<comment type="caution">
    <text evidence="1">The sequence shown here is derived from an EMBL/GenBank/DDBJ whole genome shotgun (WGS) entry which is preliminary data.</text>
</comment>
<gene>
    <name evidence="1" type="ORF">V3I07_02230</name>
</gene>
<protein>
    <submittedName>
        <fullName evidence="1">SRPBCC family protein</fullName>
    </submittedName>
</protein>
<dbReference type="SUPFAM" id="SSF55961">
    <property type="entry name" value="Bet v1-like"/>
    <property type="match status" value="1"/>
</dbReference>
<dbReference type="Proteomes" id="UP001621706">
    <property type="component" value="Unassembled WGS sequence"/>
</dbReference>
<dbReference type="Gene3D" id="3.30.530.20">
    <property type="match status" value="1"/>
</dbReference>
<proteinExistence type="predicted"/>
<evidence type="ECO:0000313" key="1">
    <source>
        <dbReference type="EMBL" id="MFK6999708.1"/>
    </source>
</evidence>
<dbReference type="GeneID" id="96799437"/>
<dbReference type="RefSeq" id="WP_235819377.1">
    <property type="nucleotide sequence ID" value="NZ_JAZGZP010000003.1"/>
</dbReference>